<evidence type="ECO:0000313" key="2">
    <source>
        <dbReference type="Proteomes" id="UP001341840"/>
    </source>
</evidence>
<evidence type="ECO:0000313" key="1">
    <source>
        <dbReference type="EMBL" id="MED6115792.1"/>
    </source>
</evidence>
<dbReference type="SUPFAM" id="SSF50370">
    <property type="entry name" value="Ricin B-like lectins"/>
    <property type="match status" value="1"/>
</dbReference>
<dbReference type="InterPro" id="IPR017853">
    <property type="entry name" value="GH"/>
</dbReference>
<sequence>MNVMLAEGLHKQTISNIVNQISSLGLNCIRLTWATFMFTRYFDQTISQSLDDLKLEGIKLGIIKYNPNFLSMTHPQAYAFVVNQLSGANIMVVADNHVSEPKWCCEDDDGNGFFGDSSFDLDEWVKGHTLAAQFFKNLPNIVAISLRNELRGPKQKGSVWYRNMRRAASAIHQENPNVLMIFSGLDYAADLTFLKKIPLNVEPNNKVVFEAHNYPYWVTNWDKDPTNSVCASIKSGLDEKVGFVLGNDGGGAPLFITEFGMDLIARNDSDERWLTCLLTFLAERDIDWSWWGLHGSYYLREGNVDVAEPFGLYNFYWNGTSYPHFTEISAAAKHDSSGLCVKSDQNNQIELSDCKKASGWNQEGDKIKLNGNQCLKSLGNEGGSVVVSTDCSSSSDSSSTSWKFISDSGLHLLVVDNNNNNNNGLCLDKDSNSSKLVTKKCICVGDDHGCLDNPQSQWFQLVPTNNV</sequence>
<dbReference type="PANTHER" id="PTHR31263">
    <property type="entry name" value="CELLULASE FAMILY PROTEIN (AFU_ORTHOLOGUE AFUA_5G14560)"/>
    <property type="match status" value="1"/>
</dbReference>
<organism evidence="1 2">
    <name type="scientific">Stylosanthes scabra</name>
    <dbReference type="NCBI Taxonomy" id="79078"/>
    <lineage>
        <taxon>Eukaryota</taxon>
        <taxon>Viridiplantae</taxon>
        <taxon>Streptophyta</taxon>
        <taxon>Embryophyta</taxon>
        <taxon>Tracheophyta</taxon>
        <taxon>Spermatophyta</taxon>
        <taxon>Magnoliopsida</taxon>
        <taxon>eudicotyledons</taxon>
        <taxon>Gunneridae</taxon>
        <taxon>Pentapetalae</taxon>
        <taxon>rosids</taxon>
        <taxon>fabids</taxon>
        <taxon>Fabales</taxon>
        <taxon>Fabaceae</taxon>
        <taxon>Papilionoideae</taxon>
        <taxon>50 kb inversion clade</taxon>
        <taxon>dalbergioids sensu lato</taxon>
        <taxon>Dalbergieae</taxon>
        <taxon>Pterocarpus clade</taxon>
        <taxon>Stylosanthes</taxon>
    </lineage>
</organism>
<dbReference type="Gene3D" id="3.20.20.80">
    <property type="entry name" value="Glycosidases"/>
    <property type="match status" value="1"/>
</dbReference>
<protein>
    <recommendedName>
        <fullName evidence="3">Mannan endo-1,4-beta-mannosidase</fullName>
    </recommendedName>
</protein>
<dbReference type="EMBL" id="JASCZI010002053">
    <property type="protein sequence ID" value="MED6115792.1"/>
    <property type="molecule type" value="Genomic_DNA"/>
</dbReference>
<dbReference type="InterPro" id="IPR035992">
    <property type="entry name" value="Ricin_B-like_lectins"/>
</dbReference>
<dbReference type="PANTHER" id="PTHR31263:SF46">
    <property type="entry name" value="HYDROLYZING O-GLYCOSYL COMPOUNDS HYDROLASE"/>
    <property type="match status" value="1"/>
</dbReference>
<gene>
    <name evidence="1" type="ORF">PIB30_094103</name>
</gene>
<dbReference type="Gene3D" id="2.80.10.50">
    <property type="match status" value="1"/>
</dbReference>
<dbReference type="SUPFAM" id="SSF51445">
    <property type="entry name" value="(Trans)glycosidases"/>
    <property type="match status" value="1"/>
</dbReference>
<proteinExistence type="predicted"/>
<keyword evidence="2" id="KW-1185">Reference proteome</keyword>
<accession>A0ABU6QW09</accession>
<evidence type="ECO:0008006" key="3">
    <source>
        <dbReference type="Google" id="ProtNLM"/>
    </source>
</evidence>
<dbReference type="Proteomes" id="UP001341840">
    <property type="component" value="Unassembled WGS sequence"/>
</dbReference>
<comment type="caution">
    <text evidence="1">The sequence shown here is derived from an EMBL/GenBank/DDBJ whole genome shotgun (WGS) entry which is preliminary data.</text>
</comment>
<reference evidence="1 2" key="1">
    <citation type="journal article" date="2023" name="Plants (Basel)">
        <title>Bridging the Gap: Combining Genomics and Transcriptomics Approaches to Understand Stylosanthes scabra, an Orphan Legume from the Brazilian Caatinga.</title>
        <authorList>
            <person name="Ferreira-Neto J.R.C."/>
            <person name="da Silva M.D."/>
            <person name="Binneck E."/>
            <person name="de Melo N.F."/>
            <person name="da Silva R.H."/>
            <person name="de Melo A.L.T.M."/>
            <person name="Pandolfi V."/>
            <person name="Bustamante F.O."/>
            <person name="Brasileiro-Vidal A.C."/>
            <person name="Benko-Iseppon A.M."/>
        </authorList>
    </citation>
    <scope>NUCLEOTIDE SEQUENCE [LARGE SCALE GENOMIC DNA]</scope>
    <source>
        <tissue evidence="1">Leaves</tissue>
    </source>
</reference>
<name>A0ABU6QW09_9FABA</name>
<dbReference type="PROSITE" id="PS50231">
    <property type="entry name" value="RICIN_B_LECTIN"/>
    <property type="match status" value="1"/>
</dbReference>